<organism evidence="1">
    <name type="scientific">Haptolina ericina</name>
    <dbReference type="NCBI Taxonomy" id="156174"/>
    <lineage>
        <taxon>Eukaryota</taxon>
        <taxon>Haptista</taxon>
        <taxon>Haptophyta</taxon>
        <taxon>Prymnesiophyceae</taxon>
        <taxon>Prymnesiales</taxon>
        <taxon>Prymnesiaceae</taxon>
        <taxon>Haptolina</taxon>
    </lineage>
</organism>
<gene>
    <name evidence="1" type="ORF">HERI1096_LOCUS8676</name>
</gene>
<evidence type="ECO:0000313" key="1">
    <source>
        <dbReference type="EMBL" id="CAE0108016.1"/>
    </source>
</evidence>
<reference evidence="1" key="1">
    <citation type="submission" date="2021-01" db="EMBL/GenBank/DDBJ databases">
        <authorList>
            <person name="Corre E."/>
            <person name="Pelletier E."/>
            <person name="Niang G."/>
            <person name="Scheremetjew M."/>
            <person name="Finn R."/>
            <person name="Kale V."/>
            <person name="Holt S."/>
            <person name="Cochrane G."/>
            <person name="Meng A."/>
            <person name="Brown T."/>
            <person name="Cohen L."/>
        </authorList>
    </citation>
    <scope>NUCLEOTIDE SEQUENCE</scope>
    <source>
        <strain evidence="1">CCMP281</strain>
    </source>
</reference>
<protein>
    <submittedName>
        <fullName evidence="1">Uncharacterized protein</fullName>
    </submittedName>
</protein>
<sequence length="115" mass="12578">MTINTASHYPTMDGGNFDTWMLEADDVTGPWALVTFLKNFGPQVYFANHPSKFSAKQANTIAKTFDAFLLYSANYDPGVYGGGNGPPNSAYHMNLQQARFGLSSAFAARLEAEKN</sequence>
<proteinExistence type="predicted"/>
<accession>A0A7S3AMV6</accession>
<dbReference type="EMBL" id="HBHX01015487">
    <property type="protein sequence ID" value="CAE0108016.1"/>
    <property type="molecule type" value="Transcribed_RNA"/>
</dbReference>
<dbReference type="AlphaFoldDB" id="A0A7S3AMV6"/>
<name>A0A7S3AMV6_9EUKA</name>